<dbReference type="PANTHER" id="PTHR38886">
    <property type="entry name" value="SESA DOMAIN-CONTAINING PROTEIN"/>
    <property type="match status" value="1"/>
</dbReference>
<evidence type="ECO:0008006" key="3">
    <source>
        <dbReference type="Google" id="ProtNLM"/>
    </source>
</evidence>
<accession>A0A178ZVZ2</accession>
<comment type="caution">
    <text evidence="1">The sequence shown here is derived from an EMBL/GenBank/DDBJ whole genome shotgun (WGS) entry which is preliminary data.</text>
</comment>
<dbReference type="RefSeq" id="XP_018697254.1">
    <property type="nucleotide sequence ID" value="XM_018834630.1"/>
</dbReference>
<gene>
    <name evidence="1" type="ORF">AYL99_03114</name>
</gene>
<dbReference type="GeneID" id="30007284"/>
<evidence type="ECO:0000313" key="1">
    <source>
        <dbReference type="EMBL" id="OAP63887.1"/>
    </source>
</evidence>
<evidence type="ECO:0000313" key="2">
    <source>
        <dbReference type="Proteomes" id="UP000078343"/>
    </source>
</evidence>
<dbReference type="EMBL" id="LVYI01000002">
    <property type="protein sequence ID" value="OAP63887.1"/>
    <property type="molecule type" value="Genomic_DNA"/>
</dbReference>
<dbReference type="Proteomes" id="UP000078343">
    <property type="component" value="Unassembled WGS sequence"/>
</dbReference>
<sequence length="290" mass="31677">MASKISGERALESYLVSFGRVDKYLRRRDFITGVGAFKSICGALKDHGGAATEYQEVNKELDAVQNIVQGAGSIPGNTSAANNEVTTVATALAAQADFCLKVVRSFTERLAQHDPTLGKSIPQGYTRGTWSKLSWALFFSSELKKVRPVIVTHTSSITLSFCHLLYLHSLASEESLIKQHEQAWISISNNFSAVTEKLDSNHAAFSSQNTSVLQSLNDLGAKMGSLVNQQLDSHDKLKQVATLLASDFSKHLAELNSNLERIVEEMQAPNTRSLSTEIGRAMDTGKQNRS</sequence>
<proteinExistence type="predicted"/>
<protein>
    <recommendedName>
        <fullName evidence="3">Fungal N-terminal domain-containing protein</fullName>
    </recommendedName>
</protein>
<dbReference type="PANTHER" id="PTHR38886:SF1">
    <property type="entry name" value="NACHT-NTPASE AND P-LOOP NTPASES N-TERMINAL DOMAIN-CONTAINING PROTEIN"/>
    <property type="match status" value="1"/>
</dbReference>
<organism evidence="1 2">
    <name type="scientific">Fonsecaea erecta</name>
    <dbReference type="NCBI Taxonomy" id="1367422"/>
    <lineage>
        <taxon>Eukaryota</taxon>
        <taxon>Fungi</taxon>
        <taxon>Dikarya</taxon>
        <taxon>Ascomycota</taxon>
        <taxon>Pezizomycotina</taxon>
        <taxon>Eurotiomycetes</taxon>
        <taxon>Chaetothyriomycetidae</taxon>
        <taxon>Chaetothyriales</taxon>
        <taxon>Herpotrichiellaceae</taxon>
        <taxon>Fonsecaea</taxon>
    </lineage>
</organism>
<reference evidence="1 2" key="1">
    <citation type="submission" date="2016-04" db="EMBL/GenBank/DDBJ databases">
        <title>Draft genome of Fonsecaea erecta CBS 125763.</title>
        <authorList>
            <person name="Weiss V.A."/>
            <person name="Vicente V.A."/>
            <person name="Raittz R.T."/>
            <person name="Moreno L.F."/>
            <person name="De Souza E.M."/>
            <person name="Pedrosa F.O."/>
            <person name="Steffens M.B."/>
            <person name="Faoro H."/>
            <person name="Tadra-Sfeir M.Z."/>
            <person name="Najafzadeh M.J."/>
            <person name="Felipe M.S."/>
            <person name="Teixeira M."/>
            <person name="Sun J."/>
            <person name="Xi L."/>
            <person name="Gomes R."/>
            <person name="De Azevedo C.M."/>
            <person name="Salgado C.G."/>
            <person name="Da Silva M.B."/>
            <person name="Nascimento M.F."/>
            <person name="Queiroz-Telles F."/>
            <person name="Attili D.S."/>
            <person name="Gorbushina A."/>
        </authorList>
    </citation>
    <scope>NUCLEOTIDE SEQUENCE [LARGE SCALE GENOMIC DNA]</scope>
    <source>
        <strain evidence="1 2">CBS 125763</strain>
    </source>
</reference>
<name>A0A178ZVZ2_9EURO</name>
<dbReference type="OrthoDB" id="4347210at2759"/>
<keyword evidence="2" id="KW-1185">Reference proteome</keyword>
<dbReference type="AlphaFoldDB" id="A0A178ZVZ2"/>